<feature type="domain" description="L,D-TPase catalytic" evidence="11">
    <location>
        <begin position="69"/>
        <end position="206"/>
    </location>
</feature>
<dbReference type="SUPFAM" id="SSF141523">
    <property type="entry name" value="L,D-transpeptidase catalytic domain-like"/>
    <property type="match status" value="1"/>
</dbReference>
<keyword evidence="6 9" id="KW-0133">Cell shape</keyword>
<feature type="active site" description="Proton donor/acceptor" evidence="9">
    <location>
        <position position="166"/>
    </location>
</feature>
<evidence type="ECO:0000256" key="2">
    <source>
        <dbReference type="ARBA" id="ARBA00005992"/>
    </source>
</evidence>
<dbReference type="InterPro" id="IPR050979">
    <property type="entry name" value="LD-transpeptidase"/>
</dbReference>
<dbReference type="AlphaFoldDB" id="A0A249P7E3"/>
<dbReference type="KEGG" id="esj:SJ05684_c03840"/>
<dbReference type="InterPro" id="IPR038063">
    <property type="entry name" value="Transpep_catalytic_dom"/>
</dbReference>
<evidence type="ECO:0000256" key="3">
    <source>
        <dbReference type="ARBA" id="ARBA00022676"/>
    </source>
</evidence>
<sequence>MKCHAGILVALGVAATTLFAAVGASAFTPVEPGGTAVKRSDIVLTAQPKKPPKKYWRTKVRFRTEEAPGTIIVDTNSKFLYYIDGPNRATRYGIGVGREGFGWSGIVKVGRKAEWPSWTPPAEMRAREAAKGRILPITQEGGIDNPLGARALYLYKGGRDTIFRIHGTNQPWTIGQNMSSGCIRMMNEDVEHLYDRAPIGTKVIVIGPGNKQGDISFDDRGVDIFRQIFGG</sequence>
<dbReference type="GO" id="GO:0005576">
    <property type="term" value="C:extracellular region"/>
    <property type="evidence" value="ECO:0007669"/>
    <property type="project" value="TreeGrafter"/>
</dbReference>
<dbReference type="UniPathway" id="UPA00219"/>
<evidence type="ECO:0000256" key="9">
    <source>
        <dbReference type="PROSITE-ProRule" id="PRU01373"/>
    </source>
</evidence>
<feature type="active site" description="Nucleophile" evidence="9">
    <location>
        <position position="182"/>
    </location>
</feature>
<dbReference type="RefSeq" id="WP_034852047.1">
    <property type="nucleotide sequence ID" value="NZ_AJQT01000017.1"/>
</dbReference>
<feature type="chain" id="PRO_5013009962" evidence="10">
    <location>
        <begin position="21"/>
        <end position="231"/>
    </location>
</feature>
<dbReference type="Pfam" id="PF03734">
    <property type="entry name" value="YkuD"/>
    <property type="match status" value="1"/>
</dbReference>
<dbReference type="PROSITE" id="PS52029">
    <property type="entry name" value="LD_TPASE"/>
    <property type="match status" value="1"/>
</dbReference>
<dbReference type="eggNOG" id="COG1376">
    <property type="taxonomic scope" value="Bacteria"/>
</dbReference>
<keyword evidence="4" id="KW-0808">Transferase</keyword>
<evidence type="ECO:0000313" key="13">
    <source>
        <dbReference type="Proteomes" id="UP000217211"/>
    </source>
</evidence>
<keyword evidence="7 9" id="KW-0573">Peptidoglycan synthesis</keyword>
<comment type="similarity">
    <text evidence="2">Belongs to the YkuD family.</text>
</comment>
<evidence type="ECO:0000256" key="1">
    <source>
        <dbReference type="ARBA" id="ARBA00004752"/>
    </source>
</evidence>
<gene>
    <name evidence="12" type="ORF">SJ05684_c03840</name>
</gene>
<dbReference type="PANTHER" id="PTHR30582">
    <property type="entry name" value="L,D-TRANSPEPTIDASE"/>
    <property type="match status" value="1"/>
</dbReference>
<dbReference type="GO" id="GO:0018104">
    <property type="term" value="P:peptidoglycan-protein cross-linking"/>
    <property type="evidence" value="ECO:0007669"/>
    <property type="project" value="TreeGrafter"/>
</dbReference>
<evidence type="ECO:0000256" key="4">
    <source>
        <dbReference type="ARBA" id="ARBA00022679"/>
    </source>
</evidence>
<name>A0A249P7E3_9HYPH</name>
<organism evidence="12 13">
    <name type="scientific">Sinorhizobium sojae CCBAU 05684</name>
    <dbReference type="NCBI Taxonomy" id="716928"/>
    <lineage>
        <taxon>Bacteria</taxon>
        <taxon>Pseudomonadati</taxon>
        <taxon>Pseudomonadota</taxon>
        <taxon>Alphaproteobacteria</taxon>
        <taxon>Hyphomicrobiales</taxon>
        <taxon>Rhizobiaceae</taxon>
        <taxon>Sinorhizobium/Ensifer group</taxon>
        <taxon>Sinorhizobium</taxon>
    </lineage>
</organism>
<comment type="pathway">
    <text evidence="1 9">Cell wall biogenesis; peptidoglycan biosynthesis.</text>
</comment>
<evidence type="ECO:0000259" key="11">
    <source>
        <dbReference type="PROSITE" id="PS52029"/>
    </source>
</evidence>
<reference evidence="12 13" key="1">
    <citation type="submission" date="2017-08" db="EMBL/GenBank/DDBJ databases">
        <title>Multipartite genome sequences of Sinorhizobium species nodulating soybeans.</title>
        <authorList>
            <person name="Tian C.F."/>
        </authorList>
    </citation>
    <scope>NUCLEOTIDE SEQUENCE [LARGE SCALE GENOMIC DNA]</scope>
    <source>
        <strain evidence="12 13">CCBAU 05684</strain>
    </source>
</reference>
<dbReference type="GO" id="GO:0071972">
    <property type="term" value="F:peptidoglycan L,D-transpeptidase activity"/>
    <property type="evidence" value="ECO:0007669"/>
    <property type="project" value="TreeGrafter"/>
</dbReference>
<protein>
    <submittedName>
        <fullName evidence="12">ErfK/YbiS/YcfS/YnhG</fullName>
    </submittedName>
</protein>
<dbReference type="CDD" id="cd16913">
    <property type="entry name" value="YkuD_like"/>
    <property type="match status" value="1"/>
</dbReference>
<dbReference type="GO" id="GO:0008360">
    <property type="term" value="P:regulation of cell shape"/>
    <property type="evidence" value="ECO:0007669"/>
    <property type="project" value="UniProtKB-UniRule"/>
</dbReference>
<evidence type="ECO:0000256" key="7">
    <source>
        <dbReference type="ARBA" id="ARBA00022984"/>
    </source>
</evidence>
<keyword evidence="5" id="KW-0378">Hydrolase</keyword>
<feature type="signal peptide" evidence="10">
    <location>
        <begin position="1"/>
        <end position="20"/>
    </location>
</feature>
<dbReference type="PANTHER" id="PTHR30582:SF24">
    <property type="entry name" value="L,D-TRANSPEPTIDASE ERFK_SRFK-RELATED"/>
    <property type="match status" value="1"/>
</dbReference>
<proteinExistence type="inferred from homology"/>
<evidence type="ECO:0000256" key="10">
    <source>
        <dbReference type="SAM" id="SignalP"/>
    </source>
</evidence>
<keyword evidence="10" id="KW-0732">Signal</keyword>
<dbReference type="Gene3D" id="2.40.440.10">
    <property type="entry name" value="L,D-transpeptidase catalytic domain-like"/>
    <property type="match status" value="1"/>
</dbReference>
<dbReference type="EMBL" id="CP023067">
    <property type="protein sequence ID" value="ASY61850.1"/>
    <property type="molecule type" value="Genomic_DNA"/>
</dbReference>
<dbReference type="GO" id="GO:0071555">
    <property type="term" value="P:cell wall organization"/>
    <property type="evidence" value="ECO:0007669"/>
    <property type="project" value="UniProtKB-UniRule"/>
</dbReference>
<keyword evidence="13" id="KW-1185">Reference proteome</keyword>
<evidence type="ECO:0000313" key="12">
    <source>
        <dbReference type="EMBL" id="ASY61850.1"/>
    </source>
</evidence>
<dbReference type="OrthoDB" id="9813664at2"/>
<evidence type="ECO:0000256" key="6">
    <source>
        <dbReference type="ARBA" id="ARBA00022960"/>
    </source>
</evidence>
<keyword evidence="3" id="KW-0328">Glycosyltransferase</keyword>
<evidence type="ECO:0000256" key="8">
    <source>
        <dbReference type="ARBA" id="ARBA00023316"/>
    </source>
</evidence>
<accession>A0A249P7E3</accession>
<dbReference type="Proteomes" id="UP000217211">
    <property type="component" value="Chromosome"/>
</dbReference>
<dbReference type="STRING" id="716928.GCA_000261485_00796"/>
<keyword evidence="8 9" id="KW-0961">Cell wall biogenesis/degradation</keyword>
<evidence type="ECO:0000256" key="5">
    <source>
        <dbReference type="ARBA" id="ARBA00022801"/>
    </source>
</evidence>
<dbReference type="GO" id="GO:0016757">
    <property type="term" value="F:glycosyltransferase activity"/>
    <property type="evidence" value="ECO:0007669"/>
    <property type="project" value="UniProtKB-KW"/>
</dbReference>
<dbReference type="FunFam" id="2.40.440.10:FF:000002">
    <property type="entry name" value="L,D-transpeptidase ErfK/SrfK"/>
    <property type="match status" value="1"/>
</dbReference>
<dbReference type="InterPro" id="IPR005490">
    <property type="entry name" value="LD_TPept_cat_dom"/>
</dbReference>